<dbReference type="FunFam" id="2.160.20.60:FF:000001">
    <property type="entry name" value="Glutamate synthase, large subunit"/>
    <property type="match status" value="1"/>
</dbReference>
<dbReference type="InterPro" id="IPR002489">
    <property type="entry name" value="Glu_synth_asu_C"/>
</dbReference>
<comment type="pathway">
    <text evidence="16">Amino-acid biosynthesis.</text>
</comment>
<evidence type="ECO:0000256" key="8">
    <source>
        <dbReference type="ARBA" id="ARBA00022723"/>
    </source>
</evidence>
<dbReference type="Gene3D" id="3.20.20.70">
    <property type="entry name" value="Aldolase class I"/>
    <property type="match status" value="2"/>
</dbReference>
<name>A0A2A6DZS6_9BACL</name>
<dbReference type="Pfam" id="PF01645">
    <property type="entry name" value="Glu_synthase"/>
    <property type="match status" value="1"/>
</dbReference>
<comment type="cofactor">
    <cofactor evidence="1">
        <name>FMN</name>
        <dbReference type="ChEBI" id="CHEBI:58210"/>
    </cofactor>
</comment>
<dbReference type="InterPro" id="IPR050711">
    <property type="entry name" value="ET-N_metabolism_enzyme"/>
</dbReference>
<dbReference type="Pfam" id="PF00310">
    <property type="entry name" value="GATase_2"/>
    <property type="match status" value="1"/>
</dbReference>
<keyword evidence="13" id="KW-0411">Iron-sulfur</keyword>
<dbReference type="PANTHER" id="PTHR11938">
    <property type="entry name" value="FAD NADPH DEHYDROGENASE/OXIDOREDUCTASE"/>
    <property type="match status" value="1"/>
</dbReference>
<dbReference type="SUPFAM" id="SSF51395">
    <property type="entry name" value="FMN-linked oxidoreductases"/>
    <property type="match status" value="1"/>
</dbReference>
<dbReference type="GO" id="GO:0046872">
    <property type="term" value="F:metal ion binding"/>
    <property type="evidence" value="ECO:0007669"/>
    <property type="project" value="UniProtKB-KW"/>
</dbReference>
<evidence type="ECO:0000256" key="9">
    <source>
        <dbReference type="ARBA" id="ARBA00022827"/>
    </source>
</evidence>
<dbReference type="CDD" id="cd02808">
    <property type="entry name" value="GltS_FMN"/>
    <property type="match status" value="1"/>
</dbReference>
<dbReference type="FunFam" id="3.20.20.70:FF:000031">
    <property type="entry name" value="Glutamate synthase 1 [NADH]"/>
    <property type="match status" value="1"/>
</dbReference>
<dbReference type="FunFam" id="3.20.20.70:FF:000053">
    <property type="entry name" value="Glutamate synthase large subunit"/>
    <property type="match status" value="1"/>
</dbReference>
<dbReference type="PROSITE" id="PS51278">
    <property type="entry name" value="GATASE_TYPE_2"/>
    <property type="match status" value="1"/>
</dbReference>
<evidence type="ECO:0000313" key="18">
    <source>
        <dbReference type="EMBL" id="PDO10007.1"/>
    </source>
</evidence>
<dbReference type="SUPFAM" id="SSF56235">
    <property type="entry name" value="N-terminal nucleophile aminohydrolases (Ntn hydrolases)"/>
    <property type="match status" value="1"/>
</dbReference>
<evidence type="ECO:0000256" key="16">
    <source>
        <dbReference type="ARBA" id="ARBA00029440"/>
    </source>
</evidence>
<keyword evidence="5" id="KW-0028">Amino-acid biosynthesis</keyword>
<proteinExistence type="inferred from homology"/>
<evidence type="ECO:0000256" key="15">
    <source>
        <dbReference type="ARBA" id="ARBA00023291"/>
    </source>
</evidence>
<keyword evidence="9" id="KW-0274">FAD</keyword>
<keyword evidence="14" id="KW-0314">Glutamate biosynthesis</keyword>
<evidence type="ECO:0000259" key="17">
    <source>
        <dbReference type="PROSITE" id="PS51278"/>
    </source>
</evidence>
<dbReference type="InterPro" id="IPR036485">
    <property type="entry name" value="Glu_synth_asu_C_sf"/>
</dbReference>
<comment type="cofactor">
    <cofactor evidence="3">
        <name>FAD</name>
        <dbReference type="ChEBI" id="CHEBI:57692"/>
    </cofactor>
</comment>
<dbReference type="Pfam" id="PF01493">
    <property type="entry name" value="GXGXG"/>
    <property type="match status" value="1"/>
</dbReference>
<dbReference type="FunFam" id="3.60.20.10:FF:000001">
    <property type="entry name" value="Glutamate synthase, large subunit"/>
    <property type="match status" value="1"/>
</dbReference>
<evidence type="ECO:0000313" key="19">
    <source>
        <dbReference type="Proteomes" id="UP000243688"/>
    </source>
</evidence>
<dbReference type="InterPro" id="IPR013785">
    <property type="entry name" value="Aldolase_TIM"/>
</dbReference>
<feature type="domain" description="Glutamine amidotransferase type-2" evidence="17">
    <location>
        <begin position="21"/>
        <end position="418"/>
    </location>
</feature>
<sequence>MEQTHLKTKGLYDPCFEHDACGIGFVAHLKGVASHDIVLDALTVLRNLDHRGARGAEADVGDGAGILVQIPDAFLRHQCEQMGIELPARGDYAVGMIFLPRDDRLRETCEAKIEQIVAETGLPVLGWRTVPTDDTTLGKTARDSQPFIRQLIVGKPEEIEEELAFERRLFVARKRCERAAKHAGGKPLFYFASFSSRTVVYKGMLTPEQLADYYLDLGDPTFASAIALVHSRFSTNTFPSWERAHPYRYMIHNGEINTLRGNVNWFRAREAMCRTDVFGVEISELLPVLDEDGSDSQIFDNCLEFLHLCGRSLPHAAMMMVPEPWVNHAQMDDEKKAFYEYHSTLMEPWDGPAAIVFTDGTVIGAILDRNGLRPARYCVTSDDRIVLASETGVLPIDPAKIIRKDRLQPGRMLLVDTREGRIVSDEEVKRAIVRERPYRQWLDENLVRLDSLPKAEPDHGSLDDETRLRWQKAFGYTYEDLVKILEPMAKTGVEPVGSMGVDTPLAVFSERPQLLYNYFKQLFAQVTNPPIDAIREEIVTSTVTTIGPEGNLVRPGPENCRKIRLETPVLNAADFAKLKRNPLFKTETLPILFPVEEGEAGLERAMERLFAEADRAIENGVQLLILSDRGVDERHAPIPALLAVSGLHHHLIRNGKRMKVGIALESGEPREVHHFAMLLGYGAEAIYPYLALESVRALNEQQMVPGEYEKLEKNYLKAVVKGVVKIASKMGISTLQSYRGAQIFEAIGIHRSVIDKYFTWTPSRIGGVGLDAIAKETLMRHGQAYAVSNSRDIALDPGGDHQWRAGGEVHLLHPETIHTLQQAARTNNYALYKKFANLIDDQSRQHITLRSLFKFRQIRDPVPIEEVEPVESICRRFKTGGMSFGSISKEAHESLAIAMNRIGGKSNTGEGGEDPERFKDERRSAIKQVASGRFGVTIHYLVNSDEIQIKIAQGAKPGEGGQLPGKKVYPWIAECRGTTAGVGLISPPPHHDIYSIEDLAELIFDLKNANPRAKINVKLVSAVGVGTIAAGVAKGRADVILISGYDGGTGASPRSSIKHAGLPWELGLAETHQTLLLNGLRDRVVLETDGKLMTGRDVVIAALLGAEEYGFSTAPLIVLGCVMMRVCHLDTCPVGVATQNPELRKRFTGDPDHVVNYMRFVAQDVREWMAKLGFRTIDEMVGRTDVLEVETDHAHWKMKGLDLSPLLYQPDVPPHVGRCHRVDQNHRLEETLDSRELMRICRPALEEGKRVHAILPIRNTDRSVGTMVGSELTRRYGRDGLPHDTIRLHFNGSAGQSFGAFVPKGMTLSLEGDANDYFGKGLSGGKLIVFPPPQSPFVPEDNIIIGNVALYGASGGEAYIRGRAGERFCVRNSGARAVVEGVGDHGCEYMTGGRVVIIGPTGRNFAAGMSGGIAYVLDEDGRFRERANDEMVLFELLEDEYEIEEVKLMLQNHVKYTGSEKARRILHDWNDYVVRFVKVIPRDYKRMFESIERAKREGLSQEEAVMRAFIENTKDVSRVSGN</sequence>
<keyword evidence="7" id="KW-0288">FMN</keyword>
<dbReference type="Proteomes" id="UP000243688">
    <property type="component" value="Unassembled WGS sequence"/>
</dbReference>
<dbReference type="PANTHER" id="PTHR11938:SF133">
    <property type="entry name" value="GLUTAMATE SYNTHASE (NADH)"/>
    <property type="match status" value="1"/>
</dbReference>
<keyword evidence="6" id="KW-0285">Flavoprotein</keyword>
<keyword evidence="12" id="KW-0408">Iron</keyword>
<evidence type="ECO:0000256" key="7">
    <source>
        <dbReference type="ARBA" id="ARBA00022643"/>
    </source>
</evidence>
<dbReference type="NCBIfam" id="NF008730">
    <property type="entry name" value="PRK11750.1"/>
    <property type="match status" value="1"/>
</dbReference>
<evidence type="ECO:0000256" key="2">
    <source>
        <dbReference type="ARBA" id="ARBA00001927"/>
    </source>
</evidence>
<evidence type="ECO:0000256" key="14">
    <source>
        <dbReference type="ARBA" id="ARBA00023164"/>
    </source>
</evidence>
<dbReference type="CDD" id="cd00982">
    <property type="entry name" value="gltB_C"/>
    <property type="match status" value="1"/>
</dbReference>
<keyword evidence="11" id="KW-0560">Oxidoreductase</keyword>
<dbReference type="CDD" id="cd00713">
    <property type="entry name" value="GltS"/>
    <property type="match status" value="1"/>
</dbReference>
<evidence type="ECO:0000256" key="12">
    <source>
        <dbReference type="ARBA" id="ARBA00023004"/>
    </source>
</evidence>
<evidence type="ECO:0000256" key="6">
    <source>
        <dbReference type="ARBA" id="ARBA00022630"/>
    </source>
</evidence>
<comment type="caution">
    <text evidence="18">The sequence shown here is derived from an EMBL/GenBank/DDBJ whole genome shotgun (WGS) entry which is preliminary data.</text>
</comment>
<dbReference type="GO" id="GO:0015930">
    <property type="term" value="F:glutamate synthase activity"/>
    <property type="evidence" value="ECO:0007669"/>
    <property type="project" value="InterPro"/>
</dbReference>
<dbReference type="InterPro" id="IPR002932">
    <property type="entry name" value="Glu_synthdom"/>
</dbReference>
<accession>A0A2A6DZS6</accession>
<reference evidence="18 19" key="1">
    <citation type="submission" date="2016-12" db="EMBL/GenBank/DDBJ databases">
        <title>Candidatus Reconcilibacillus cellulovorans genome.</title>
        <authorList>
            <person name="Kolinko S."/>
            <person name="Wu Y.-W."/>
            <person name="Tachea F."/>
            <person name="Denzel E."/>
            <person name="Hiras J."/>
            <person name="Baecker N."/>
            <person name="Chan L.J."/>
            <person name="Eichorst S.A."/>
            <person name="Frey D."/>
            <person name="Adams P.D."/>
            <person name="Pray T."/>
            <person name="Tanjore D."/>
            <person name="Petzold C.J."/>
            <person name="Gladden J.M."/>
            <person name="Simmons B.A."/>
            <person name="Singer S.W."/>
        </authorList>
    </citation>
    <scope>NUCLEOTIDE SEQUENCE [LARGE SCALE GENOMIC DNA]</scope>
    <source>
        <strain evidence="18">JTherm</strain>
    </source>
</reference>
<dbReference type="GO" id="GO:0019676">
    <property type="term" value="P:ammonia assimilation cycle"/>
    <property type="evidence" value="ECO:0007669"/>
    <property type="project" value="TreeGrafter"/>
</dbReference>
<keyword evidence="15" id="KW-0003">3Fe-4S</keyword>
<dbReference type="Gene3D" id="3.60.20.10">
    <property type="entry name" value="Glutamine Phosphoribosylpyrophosphate, subunit 1, domain 1"/>
    <property type="match status" value="1"/>
</dbReference>
<dbReference type="GO" id="GO:0006537">
    <property type="term" value="P:glutamate biosynthetic process"/>
    <property type="evidence" value="ECO:0007669"/>
    <property type="project" value="UniProtKB-KW"/>
</dbReference>
<keyword evidence="8" id="KW-0479">Metal-binding</keyword>
<dbReference type="InterPro" id="IPR029055">
    <property type="entry name" value="Ntn_hydrolases_N"/>
</dbReference>
<evidence type="ECO:0000256" key="1">
    <source>
        <dbReference type="ARBA" id="ARBA00001917"/>
    </source>
</evidence>
<comment type="similarity">
    <text evidence="4">Belongs to the glutamate synthase family.</text>
</comment>
<dbReference type="Pfam" id="PF04898">
    <property type="entry name" value="Glu_syn_central"/>
    <property type="match status" value="1"/>
</dbReference>
<dbReference type="GO" id="GO:0051538">
    <property type="term" value="F:3 iron, 4 sulfur cluster binding"/>
    <property type="evidence" value="ECO:0007669"/>
    <property type="project" value="UniProtKB-KW"/>
</dbReference>
<evidence type="ECO:0000256" key="4">
    <source>
        <dbReference type="ARBA" id="ARBA00009716"/>
    </source>
</evidence>
<comment type="cofactor">
    <cofactor evidence="2">
        <name>[3Fe-4S] cluster</name>
        <dbReference type="ChEBI" id="CHEBI:21137"/>
    </cofactor>
</comment>
<evidence type="ECO:0000256" key="5">
    <source>
        <dbReference type="ARBA" id="ARBA00022605"/>
    </source>
</evidence>
<organism evidence="18 19">
    <name type="scientific">Candidatus Reconcilbacillus cellulovorans</name>
    <dbReference type="NCBI Taxonomy" id="1906605"/>
    <lineage>
        <taxon>Bacteria</taxon>
        <taxon>Bacillati</taxon>
        <taxon>Bacillota</taxon>
        <taxon>Bacilli</taxon>
        <taxon>Bacillales</taxon>
        <taxon>Paenibacillaceae</taxon>
        <taxon>Candidatus Reconcilbacillus</taxon>
    </lineage>
</organism>
<evidence type="ECO:0000256" key="13">
    <source>
        <dbReference type="ARBA" id="ARBA00023014"/>
    </source>
</evidence>
<dbReference type="InterPro" id="IPR017932">
    <property type="entry name" value="GATase_2_dom"/>
</dbReference>
<protein>
    <submittedName>
        <fullName evidence="18">Glutamate synthase large subunit</fullName>
    </submittedName>
</protein>
<dbReference type="Gene3D" id="2.160.20.60">
    <property type="entry name" value="Glutamate synthase, alpha subunit, C-terminal domain"/>
    <property type="match status" value="1"/>
</dbReference>
<evidence type="ECO:0000256" key="10">
    <source>
        <dbReference type="ARBA" id="ARBA00022962"/>
    </source>
</evidence>
<dbReference type="EMBL" id="MOXJ01000022">
    <property type="protein sequence ID" value="PDO10007.1"/>
    <property type="molecule type" value="Genomic_DNA"/>
</dbReference>
<keyword evidence="10" id="KW-0315">Glutamine amidotransferase</keyword>
<dbReference type="InterPro" id="IPR006982">
    <property type="entry name" value="Glu_synth_centr_N"/>
</dbReference>
<evidence type="ECO:0000256" key="11">
    <source>
        <dbReference type="ARBA" id="ARBA00023002"/>
    </source>
</evidence>
<evidence type="ECO:0000256" key="3">
    <source>
        <dbReference type="ARBA" id="ARBA00001974"/>
    </source>
</evidence>
<gene>
    <name evidence="18" type="ORF">BLM47_09680</name>
</gene>
<dbReference type="SUPFAM" id="SSF69336">
    <property type="entry name" value="Alpha subunit of glutamate synthase, C-terminal domain"/>
    <property type="match status" value="1"/>
</dbReference>